<organism evidence="3 4">
    <name type="scientific">Caulifigura coniformis</name>
    <dbReference type="NCBI Taxonomy" id="2527983"/>
    <lineage>
        <taxon>Bacteria</taxon>
        <taxon>Pseudomonadati</taxon>
        <taxon>Planctomycetota</taxon>
        <taxon>Planctomycetia</taxon>
        <taxon>Planctomycetales</taxon>
        <taxon>Planctomycetaceae</taxon>
        <taxon>Caulifigura</taxon>
    </lineage>
</organism>
<reference evidence="3 4" key="1">
    <citation type="submission" date="2019-02" db="EMBL/GenBank/DDBJ databases">
        <title>Deep-cultivation of Planctomycetes and their phenomic and genomic characterization uncovers novel biology.</title>
        <authorList>
            <person name="Wiegand S."/>
            <person name="Jogler M."/>
            <person name="Boedeker C."/>
            <person name="Pinto D."/>
            <person name="Vollmers J."/>
            <person name="Rivas-Marin E."/>
            <person name="Kohn T."/>
            <person name="Peeters S.H."/>
            <person name="Heuer A."/>
            <person name="Rast P."/>
            <person name="Oberbeckmann S."/>
            <person name="Bunk B."/>
            <person name="Jeske O."/>
            <person name="Meyerdierks A."/>
            <person name="Storesund J.E."/>
            <person name="Kallscheuer N."/>
            <person name="Luecker S."/>
            <person name="Lage O.M."/>
            <person name="Pohl T."/>
            <person name="Merkel B.J."/>
            <person name="Hornburger P."/>
            <person name="Mueller R.-W."/>
            <person name="Bruemmer F."/>
            <person name="Labrenz M."/>
            <person name="Spormann A.M."/>
            <person name="Op den Camp H."/>
            <person name="Overmann J."/>
            <person name="Amann R."/>
            <person name="Jetten M.S.M."/>
            <person name="Mascher T."/>
            <person name="Medema M.H."/>
            <person name="Devos D.P."/>
            <person name="Kaster A.-K."/>
            <person name="Ovreas L."/>
            <person name="Rohde M."/>
            <person name="Galperin M.Y."/>
            <person name="Jogler C."/>
        </authorList>
    </citation>
    <scope>NUCLEOTIDE SEQUENCE [LARGE SCALE GENOMIC DNA]</scope>
    <source>
        <strain evidence="3 4">Pan44</strain>
    </source>
</reference>
<evidence type="ECO:0000256" key="2">
    <source>
        <dbReference type="SAM" id="SignalP"/>
    </source>
</evidence>
<dbReference type="KEGG" id="ccos:Pan44_55400"/>
<dbReference type="InterPro" id="IPR028994">
    <property type="entry name" value="Integrin_alpha_N"/>
</dbReference>
<dbReference type="Proteomes" id="UP000315700">
    <property type="component" value="Chromosome"/>
</dbReference>
<sequence precursor="true">MSFRCFVLLLFVAPAANATAQWQRHVIDDSSRGADGTRLKDVNGDGLPDIVTGWEQGGVVRLMVHPGAERVRKPWPAVTVGTARDVEDAVLVDLDGDGACEVVSCCEGDSQQVRVSWAPADRSRLLDAEAWSTAPLPASLNVTRWMFALPAQIDGRHGIDFFAGGKSRGSQIGWFQAPADPRALAEWTFHPLRPVGWTMSLVSSDMDGDGDLDLVFSDRKGDRSGVYWLENPGRDVASPWIEHAIAGVGAETMFLDLADLDSDGLEDIVVATKPAHVLWLKRLDRSGEHWKSSTIPFPPMSGTAKAVSLGDLDLDGRMDLVVTCEAAASPLHGVSWLSCDGPPGQGSWSPRPISGSDGVKYDLAPLVDLDGDGDLDVLTCEENRGLGVIWYENPARSPGAGKVSK</sequence>
<name>A0A517SMX5_9PLAN</name>
<protein>
    <submittedName>
        <fullName evidence="3">FG-GAP repeat protein</fullName>
    </submittedName>
</protein>
<dbReference type="Pfam" id="PF13517">
    <property type="entry name" value="FG-GAP_3"/>
    <property type="match status" value="2"/>
</dbReference>
<dbReference type="Gene3D" id="2.130.10.130">
    <property type="entry name" value="Integrin alpha, N-terminal"/>
    <property type="match status" value="1"/>
</dbReference>
<evidence type="ECO:0000313" key="3">
    <source>
        <dbReference type="EMBL" id="QDT57471.1"/>
    </source>
</evidence>
<dbReference type="PANTHER" id="PTHR44103:SF1">
    <property type="entry name" value="PROPROTEIN CONVERTASE P"/>
    <property type="match status" value="1"/>
</dbReference>
<accession>A0A517SMX5</accession>
<keyword evidence="1 2" id="KW-0732">Signal</keyword>
<dbReference type="SUPFAM" id="SSF69318">
    <property type="entry name" value="Integrin alpha N-terminal domain"/>
    <property type="match status" value="1"/>
</dbReference>
<dbReference type="AlphaFoldDB" id="A0A517SMX5"/>
<feature type="chain" id="PRO_5021975689" evidence="2">
    <location>
        <begin position="21"/>
        <end position="405"/>
    </location>
</feature>
<dbReference type="PANTHER" id="PTHR44103">
    <property type="entry name" value="PROPROTEIN CONVERTASE P"/>
    <property type="match status" value="1"/>
</dbReference>
<dbReference type="OrthoDB" id="243895at2"/>
<dbReference type="RefSeq" id="WP_145034818.1">
    <property type="nucleotide sequence ID" value="NZ_CP036271.1"/>
</dbReference>
<evidence type="ECO:0000313" key="4">
    <source>
        <dbReference type="Proteomes" id="UP000315700"/>
    </source>
</evidence>
<evidence type="ECO:0000256" key="1">
    <source>
        <dbReference type="ARBA" id="ARBA00022729"/>
    </source>
</evidence>
<keyword evidence="4" id="KW-1185">Reference proteome</keyword>
<feature type="signal peptide" evidence="2">
    <location>
        <begin position="1"/>
        <end position="20"/>
    </location>
</feature>
<dbReference type="InterPro" id="IPR013517">
    <property type="entry name" value="FG-GAP"/>
</dbReference>
<dbReference type="InParanoid" id="A0A517SMX5"/>
<dbReference type="EMBL" id="CP036271">
    <property type="protein sequence ID" value="QDT57471.1"/>
    <property type="molecule type" value="Genomic_DNA"/>
</dbReference>
<proteinExistence type="predicted"/>
<gene>
    <name evidence="3" type="ORF">Pan44_55400</name>
</gene>